<dbReference type="RefSeq" id="WP_015051318.1">
    <property type="nucleotide sequence ID" value="NC_018870.1"/>
</dbReference>
<feature type="coiled-coil region" evidence="1">
    <location>
        <begin position="73"/>
        <end position="100"/>
    </location>
</feature>
<dbReference type="HOGENOM" id="CLU_2262512_0_0_9"/>
<gene>
    <name evidence="2" type="ordered locus">Tph_c22560</name>
</gene>
<dbReference type="Proteomes" id="UP000000467">
    <property type="component" value="Chromosome"/>
</dbReference>
<evidence type="ECO:0008006" key="4">
    <source>
        <dbReference type="Google" id="ProtNLM"/>
    </source>
</evidence>
<name>K4LHG8_THEPS</name>
<dbReference type="InterPro" id="IPR035205">
    <property type="entry name" value="DUF5320"/>
</dbReference>
<evidence type="ECO:0000256" key="1">
    <source>
        <dbReference type="SAM" id="Coils"/>
    </source>
</evidence>
<dbReference type="Pfam" id="PF17253">
    <property type="entry name" value="DUF5320"/>
    <property type="match status" value="1"/>
</dbReference>
<keyword evidence="3" id="KW-1185">Reference proteome</keyword>
<protein>
    <recommendedName>
        <fullName evidence="4">DUF5320 domain-containing protein</fullName>
    </recommendedName>
</protein>
<organism evidence="2 3">
    <name type="scientific">Thermacetogenium phaeum (strain ATCC BAA-254 / DSM 26808 / PB)</name>
    <dbReference type="NCBI Taxonomy" id="1089553"/>
    <lineage>
        <taxon>Bacteria</taxon>
        <taxon>Bacillati</taxon>
        <taxon>Bacillota</taxon>
        <taxon>Clostridia</taxon>
        <taxon>Thermoanaerobacterales</taxon>
        <taxon>Thermoanaerobacteraceae</taxon>
        <taxon>Thermacetogenium</taxon>
    </lineage>
</organism>
<reference evidence="2 3" key="1">
    <citation type="journal article" date="2012" name="BMC Genomics">
        <title>Genome-guided analysis of physiological and morphological traits of the fermentative acetate oxidizer Thermacetogenium phaeum.</title>
        <authorList>
            <person name="Oehler D."/>
            <person name="Poehlein A."/>
            <person name="Leimbach A."/>
            <person name="Muller N."/>
            <person name="Daniel R."/>
            <person name="Gottschalk G."/>
            <person name="Schink B."/>
        </authorList>
    </citation>
    <scope>NUCLEOTIDE SEQUENCE [LARGE SCALE GENOMIC DNA]</scope>
    <source>
        <strain evidence="3">ATCC BAA-254 / DSM 26808 / PB</strain>
    </source>
</reference>
<evidence type="ECO:0000313" key="2">
    <source>
        <dbReference type="EMBL" id="AFV12446.1"/>
    </source>
</evidence>
<accession>K4LHG8</accession>
<sequence>MPRGRHYFGPGFWKGGPGPAPWAGGWWGGNPAPFCRFFPWLPRHWWAYPGWGFDAGWLPGYWGAEQDWKENEAAVLKQQAAFLEKQLEEINRRLGELGEQK</sequence>
<keyword evidence="1" id="KW-0175">Coiled coil</keyword>
<dbReference type="KEGG" id="tpz:Tph_c22560"/>
<proteinExistence type="predicted"/>
<dbReference type="AlphaFoldDB" id="K4LHG8"/>
<evidence type="ECO:0000313" key="3">
    <source>
        <dbReference type="Proteomes" id="UP000000467"/>
    </source>
</evidence>
<dbReference type="EMBL" id="CP003732">
    <property type="protein sequence ID" value="AFV12446.1"/>
    <property type="molecule type" value="Genomic_DNA"/>
</dbReference>
<dbReference type="OrthoDB" id="1727323at2"/>